<evidence type="ECO:0000256" key="2">
    <source>
        <dbReference type="SAM" id="SignalP"/>
    </source>
</evidence>
<accession>A0A9P2XFP7</accession>
<feature type="signal peptide" evidence="2">
    <location>
        <begin position="1"/>
        <end position="30"/>
    </location>
</feature>
<organism evidence="3 4">
    <name type="scientific">Acinetobacter baumannii 1462234</name>
    <dbReference type="NCBI Taxonomy" id="1310646"/>
    <lineage>
        <taxon>Bacteria</taxon>
        <taxon>Pseudomonadati</taxon>
        <taxon>Pseudomonadota</taxon>
        <taxon>Gammaproteobacteria</taxon>
        <taxon>Moraxellales</taxon>
        <taxon>Moraxellaceae</taxon>
        <taxon>Acinetobacter</taxon>
        <taxon>Acinetobacter calcoaceticus/baumannii complex</taxon>
    </lineage>
</organism>
<dbReference type="Proteomes" id="UP000020865">
    <property type="component" value="Unassembled WGS sequence"/>
</dbReference>
<feature type="non-terminal residue" evidence="3">
    <location>
        <position position="132"/>
    </location>
</feature>
<gene>
    <name evidence="3" type="ORF">J545_4121</name>
</gene>
<feature type="compositionally biased region" description="Basic and acidic residues" evidence="1">
    <location>
        <begin position="81"/>
        <end position="101"/>
    </location>
</feature>
<name>A0A9P2XFP7_ACIBA</name>
<feature type="compositionally biased region" description="Basic and acidic residues" evidence="1">
    <location>
        <begin position="50"/>
        <end position="66"/>
    </location>
</feature>
<feature type="compositionally biased region" description="Polar residues" evidence="1">
    <location>
        <begin position="114"/>
        <end position="125"/>
    </location>
</feature>
<evidence type="ECO:0000256" key="1">
    <source>
        <dbReference type="SAM" id="MobiDB-lite"/>
    </source>
</evidence>
<dbReference type="EMBL" id="JEWR01000195">
    <property type="protein sequence ID" value="EXB53792.1"/>
    <property type="molecule type" value="Genomic_DNA"/>
</dbReference>
<reference evidence="3 4" key="1">
    <citation type="submission" date="2014-02" db="EMBL/GenBank/DDBJ databases">
        <title>Comparative genomics and transcriptomics to identify genetic mechanisms underlying the emergence of carbapenem resistant Acinetobacter baumannii (CRAb).</title>
        <authorList>
            <person name="Harris A.D."/>
            <person name="Johnson K.J."/>
            <person name="George J."/>
            <person name="Shefchek K."/>
            <person name="Daugherty S.C."/>
            <person name="Parankush S."/>
            <person name="Sadzewicz L."/>
            <person name="Tallon L."/>
            <person name="Sengamalay N."/>
            <person name="Hazen T.H."/>
            <person name="Rasko D.A."/>
        </authorList>
    </citation>
    <scope>NUCLEOTIDE SEQUENCE [LARGE SCALE GENOMIC DNA]</scope>
    <source>
        <strain evidence="3 4">1462234</strain>
    </source>
</reference>
<comment type="caution">
    <text evidence="3">The sequence shown here is derived from an EMBL/GenBank/DDBJ whole genome shotgun (WGS) entry which is preliminary data.</text>
</comment>
<feature type="region of interest" description="Disordered" evidence="1">
    <location>
        <begin position="50"/>
        <end position="132"/>
    </location>
</feature>
<dbReference type="AlphaFoldDB" id="A0A9P2XFP7"/>
<evidence type="ECO:0000313" key="4">
    <source>
        <dbReference type="Proteomes" id="UP000020865"/>
    </source>
</evidence>
<feature type="chain" id="PRO_5040386420" evidence="2">
    <location>
        <begin position="31"/>
        <end position="132"/>
    </location>
</feature>
<keyword evidence="2" id="KW-0732">Signal</keyword>
<evidence type="ECO:0000313" key="3">
    <source>
        <dbReference type="EMBL" id="EXB53792.1"/>
    </source>
</evidence>
<keyword evidence="3" id="KW-0240">DNA-directed RNA polymerase</keyword>
<dbReference type="GO" id="GO:0000428">
    <property type="term" value="C:DNA-directed RNA polymerase complex"/>
    <property type="evidence" value="ECO:0007669"/>
    <property type="project" value="UniProtKB-KW"/>
</dbReference>
<protein>
    <submittedName>
        <fullName evidence="3">DNA-directed RNA polymerase II largest subunit</fullName>
    </submittedName>
</protein>
<sequence length="132" mass="14726">MVKQYKGIFRPKVAITTLCVAIASISVSYADGFYTIIGPDGRPMIVPSKRIDQKKQPIPKIEERKPQTQQNPLIVDSVQKTSKEKEQIKNSPKKLEQHVQEKLNTAPTAPTAPQKTQKNTKTVSVVSDDLKT</sequence>
<keyword evidence="3" id="KW-0804">Transcription</keyword>
<proteinExistence type="predicted"/>